<dbReference type="InterPro" id="IPR009875">
    <property type="entry name" value="PilZ_domain"/>
</dbReference>
<dbReference type="OrthoDB" id="1951449at2"/>
<dbReference type="Pfam" id="PF07238">
    <property type="entry name" value="PilZ"/>
    <property type="match status" value="1"/>
</dbReference>
<keyword evidence="4" id="KW-1185">Reference proteome</keyword>
<dbReference type="InterPro" id="IPR009926">
    <property type="entry name" value="T3SS_YcgR_PilZN"/>
</dbReference>
<dbReference type="Pfam" id="PF12945">
    <property type="entry name" value="PilZNR"/>
    <property type="match status" value="1"/>
</dbReference>
<feature type="domain" description="Type III secretion system flagellar brake protein YcgR PilZN" evidence="2">
    <location>
        <begin position="4"/>
        <end position="87"/>
    </location>
</feature>
<reference evidence="4" key="1">
    <citation type="submission" date="2015-07" db="EMBL/GenBank/DDBJ databases">
        <title>Fjat-14235 jcm11544.</title>
        <authorList>
            <person name="Liu B."/>
            <person name="Wang J."/>
            <person name="Zhu Y."/>
            <person name="Liu G."/>
            <person name="Chen Q."/>
            <person name="Chen Z."/>
            <person name="Lan J."/>
            <person name="Che J."/>
            <person name="Ge C."/>
            <person name="Shi H."/>
            <person name="Pan Z."/>
            <person name="Liu X."/>
        </authorList>
    </citation>
    <scope>NUCLEOTIDE SEQUENCE [LARGE SCALE GENOMIC DNA]</scope>
    <source>
        <strain evidence="4">JCM 11544</strain>
    </source>
</reference>
<evidence type="ECO:0000259" key="1">
    <source>
        <dbReference type="Pfam" id="PF07238"/>
    </source>
</evidence>
<dbReference type="EMBL" id="LGUE01000001">
    <property type="protein sequence ID" value="KON91530.1"/>
    <property type="molecule type" value="Genomic_DNA"/>
</dbReference>
<dbReference type="Gene3D" id="2.40.10.220">
    <property type="entry name" value="predicted glycosyltransferase like domains"/>
    <property type="match status" value="1"/>
</dbReference>
<dbReference type="Proteomes" id="UP000037405">
    <property type="component" value="Unassembled WGS sequence"/>
</dbReference>
<gene>
    <name evidence="3" type="ORF">AF331_03155</name>
</gene>
<comment type="caution">
    <text evidence="3">The sequence shown here is derived from an EMBL/GenBank/DDBJ whole genome shotgun (WGS) entry which is preliminary data.</text>
</comment>
<dbReference type="PATRIC" id="fig|189381.12.peg.723"/>
<sequence length="211" mass="24471">MFEVGMTLQLEQDGVEGTYKCRVCELEDDKVLIDYPIHQKTGKSIFLINGTRLKVSFVLKDQTVLECKTDVVGRRMAEIPLIELERPSEEEFQRIQRRHFVRIEAPVDISLKTEGNQIVTVTEDISAGGCALILKEDAGIREEEEVELFLVLPLQKANQYLELKGRVSRIWEKDRRKLASIEFIAPDEAHKRHIMRFCFEKQLDHRKKGFA</sequence>
<dbReference type="STRING" id="189381.GCA_900166615_03674"/>
<evidence type="ECO:0000313" key="3">
    <source>
        <dbReference type="EMBL" id="KON91530.1"/>
    </source>
</evidence>
<name>A0A0M0GNN4_9BACI</name>
<evidence type="ECO:0008006" key="5">
    <source>
        <dbReference type="Google" id="ProtNLM"/>
    </source>
</evidence>
<evidence type="ECO:0000259" key="2">
    <source>
        <dbReference type="Pfam" id="PF12945"/>
    </source>
</evidence>
<accession>A0A0M0GNN4</accession>
<dbReference type="GO" id="GO:0035438">
    <property type="term" value="F:cyclic-di-GMP binding"/>
    <property type="evidence" value="ECO:0007669"/>
    <property type="project" value="InterPro"/>
</dbReference>
<proteinExistence type="predicted"/>
<organism evidence="3 4">
    <name type="scientific">Rossellomorea marisflavi</name>
    <dbReference type="NCBI Taxonomy" id="189381"/>
    <lineage>
        <taxon>Bacteria</taxon>
        <taxon>Bacillati</taxon>
        <taxon>Bacillota</taxon>
        <taxon>Bacilli</taxon>
        <taxon>Bacillales</taxon>
        <taxon>Bacillaceae</taxon>
        <taxon>Rossellomorea</taxon>
    </lineage>
</organism>
<dbReference type="AlphaFoldDB" id="A0A0M0GNN4"/>
<evidence type="ECO:0000313" key="4">
    <source>
        <dbReference type="Proteomes" id="UP000037405"/>
    </source>
</evidence>
<dbReference type="RefSeq" id="WP_053426720.1">
    <property type="nucleotide sequence ID" value="NZ_JAMQJB010000008.1"/>
</dbReference>
<dbReference type="SUPFAM" id="SSF141371">
    <property type="entry name" value="PilZ domain-like"/>
    <property type="match status" value="1"/>
</dbReference>
<feature type="domain" description="PilZ" evidence="1">
    <location>
        <begin position="96"/>
        <end position="200"/>
    </location>
</feature>
<protein>
    <recommendedName>
        <fullName evidence="5">Flagellar brake protein YcgR</fullName>
    </recommendedName>
</protein>